<keyword evidence="9" id="KW-1185">Reference proteome</keyword>
<sequence length="717" mass="79201">MSAAPLPNQIHSNPSSRPSTGSSTTGRSTINETIRVIVRLRPTLAMDGDNLNSPRYKSNAEEPTSATFITPQSMAPESSFESNISSFTPAGELTYSKHYGEETKQFKFTSCAGPDLNQADVYDSNAKDIVKGVMDGYHGTILAYGQTGSGKTYTMRGEDDNSSTKGVIPRALEEMFQMAESSSDEVTFAISYLQIYCEVIYDMLDKSNSHKVLSIREKDSNLFVENLSKIPVHSVESCMKLIREGDQNRATAATNLNAHSSRSHAALIVTVTRRKPSPKAVKNKSKATVSNLVMVDLAGSERVKQSGARFQQFEELKAINLSLSALGNCVSALAAQKAHIPYRDSKLTRLLQHTLGGNSRTAMIACCRPGNDEGGETYSTLMFARRASTVKVVAKVNEVIDYEKLYKEMQLNVDGADDNLHQLEMTVASLKLELEKSKDATAAVEAQRNTLSTRLEKLEAGFKASLAALGGEGGGEGGDLIEAIEGVSDKWQDEIESMQALHARDLEEARAKYDQKLKAYRSAANSANFDNEEVGLELEQAREGHLDTLKRCNELGEKLKEVERENGSRIAELLDEVNGKNLIIEDMEISAQKQDKLYTTKITELVSRLEELETNNVKRRDDMVSREAVLEMETLFSETVEKLMDRVNQLEGKAKDKEDEKQIKQVGKRIEQSRNENTDPQAMAMLQQMEMNMGFGGGVRAAPGGRIRKARNPRQAF</sequence>
<name>A0A9W7LAP8_9STRA</name>
<evidence type="ECO:0000256" key="4">
    <source>
        <dbReference type="PROSITE-ProRule" id="PRU00283"/>
    </source>
</evidence>
<dbReference type="InterPro" id="IPR001752">
    <property type="entry name" value="Kinesin_motor_dom"/>
</dbReference>
<gene>
    <name evidence="8" type="ORF">TrCOL_g12908</name>
</gene>
<dbReference type="GO" id="GO:0005524">
    <property type="term" value="F:ATP binding"/>
    <property type="evidence" value="ECO:0007669"/>
    <property type="project" value="UniProtKB-UniRule"/>
</dbReference>
<reference evidence="9" key="1">
    <citation type="journal article" date="2023" name="Commun. Biol.">
        <title>Genome analysis of Parmales, the sister group of diatoms, reveals the evolutionary specialization of diatoms from phago-mixotrophs to photoautotrophs.</title>
        <authorList>
            <person name="Ban H."/>
            <person name="Sato S."/>
            <person name="Yoshikawa S."/>
            <person name="Yamada K."/>
            <person name="Nakamura Y."/>
            <person name="Ichinomiya M."/>
            <person name="Sato N."/>
            <person name="Blanc-Mathieu R."/>
            <person name="Endo H."/>
            <person name="Kuwata A."/>
            <person name="Ogata H."/>
        </authorList>
    </citation>
    <scope>NUCLEOTIDE SEQUENCE [LARGE SCALE GENOMIC DNA]</scope>
</reference>
<protein>
    <recommendedName>
        <fullName evidence="7">Kinesin motor domain-containing protein</fullName>
    </recommendedName>
</protein>
<keyword evidence="3 4" id="KW-0505">Motor protein</keyword>
<comment type="caution">
    <text evidence="8">The sequence shown here is derived from an EMBL/GenBank/DDBJ whole genome shotgun (WGS) entry which is preliminary data.</text>
</comment>
<dbReference type="PROSITE" id="PS50067">
    <property type="entry name" value="KINESIN_MOTOR_2"/>
    <property type="match status" value="1"/>
</dbReference>
<accession>A0A9W7LAP8</accession>
<comment type="similarity">
    <text evidence="4">Belongs to the TRAFAC class myosin-kinesin ATPase superfamily. Kinesin family.</text>
</comment>
<dbReference type="PRINTS" id="PR00380">
    <property type="entry name" value="KINESINHEAVY"/>
</dbReference>
<dbReference type="Gene3D" id="3.40.850.10">
    <property type="entry name" value="Kinesin motor domain"/>
    <property type="match status" value="1"/>
</dbReference>
<dbReference type="GO" id="GO:0007018">
    <property type="term" value="P:microtubule-based movement"/>
    <property type="evidence" value="ECO:0007669"/>
    <property type="project" value="InterPro"/>
</dbReference>
<dbReference type="AlphaFoldDB" id="A0A9W7LAP8"/>
<dbReference type="GO" id="GO:0008017">
    <property type="term" value="F:microtubule binding"/>
    <property type="evidence" value="ECO:0007669"/>
    <property type="project" value="InterPro"/>
</dbReference>
<dbReference type="SMART" id="SM00129">
    <property type="entry name" value="KISc"/>
    <property type="match status" value="1"/>
</dbReference>
<dbReference type="InterPro" id="IPR027417">
    <property type="entry name" value="P-loop_NTPase"/>
</dbReference>
<feature type="compositionally biased region" description="Low complexity" evidence="6">
    <location>
        <begin position="14"/>
        <end position="29"/>
    </location>
</feature>
<proteinExistence type="inferred from homology"/>
<keyword evidence="4" id="KW-0547">Nucleotide-binding</keyword>
<dbReference type="EMBL" id="BRYA01000166">
    <property type="protein sequence ID" value="GMI42149.1"/>
    <property type="molecule type" value="Genomic_DNA"/>
</dbReference>
<dbReference type="PANTHER" id="PTHR47968:SF36">
    <property type="entry name" value="KINESIN HEAVY CHAIN ISOFORM X1"/>
    <property type="match status" value="1"/>
</dbReference>
<evidence type="ECO:0000259" key="7">
    <source>
        <dbReference type="PROSITE" id="PS50067"/>
    </source>
</evidence>
<feature type="coiled-coil region" evidence="5">
    <location>
        <begin position="503"/>
        <end position="565"/>
    </location>
</feature>
<keyword evidence="2 5" id="KW-0175">Coiled coil</keyword>
<dbReference type="CDD" id="cd00106">
    <property type="entry name" value="KISc"/>
    <property type="match status" value="1"/>
</dbReference>
<evidence type="ECO:0000256" key="3">
    <source>
        <dbReference type="ARBA" id="ARBA00023175"/>
    </source>
</evidence>
<keyword evidence="4" id="KW-0067">ATP-binding</keyword>
<dbReference type="OrthoDB" id="3176171at2759"/>
<evidence type="ECO:0000256" key="2">
    <source>
        <dbReference type="ARBA" id="ARBA00023054"/>
    </source>
</evidence>
<evidence type="ECO:0000256" key="6">
    <source>
        <dbReference type="SAM" id="MobiDB-lite"/>
    </source>
</evidence>
<feature type="region of interest" description="Disordered" evidence="6">
    <location>
        <begin position="652"/>
        <end position="679"/>
    </location>
</feature>
<dbReference type="Pfam" id="PF00225">
    <property type="entry name" value="Kinesin"/>
    <property type="match status" value="1"/>
</dbReference>
<feature type="domain" description="Kinesin motor" evidence="7">
    <location>
        <begin position="33"/>
        <end position="390"/>
    </location>
</feature>
<dbReference type="InterPro" id="IPR027640">
    <property type="entry name" value="Kinesin-like_fam"/>
</dbReference>
<feature type="region of interest" description="Disordered" evidence="6">
    <location>
        <begin position="1"/>
        <end position="32"/>
    </location>
</feature>
<dbReference type="GO" id="GO:0003777">
    <property type="term" value="F:microtubule motor activity"/>
    <property type="evidence" value="ECO:0007669"/>
    <property type="project" value="InterPro"/>
</dbReference>
<evidence type="ECO:0000313" key="9">
    <source>
        <dbReference type="Proteomes" id="UP001165065"/>
    </source>
</evidence>
<dbReference type="SUPFAM" id="SSF52540">
    <property type="entry name" value="P-loop containing nucleoside triphosphate hydrolases"/>
    <property type="match status" value="1"/>
</dbReference>
<dbReference type="PANTHER" id="PTHR47968">
    <property type="entry name" value="CENTROMERE PROTEIN E"/>
    <property type="match status" value="1"/>
</dbReference>
<feature type="binding site" evidence="4">
    <location>
        <begin position="145"/>
        <end position="152"/>
    </location>
    <ligand>
        <name>ATP</name>
        <dbReference type="ChEBI" id="CHEBI:30616"/>
    </ligand>
</feature>
<dbReference type="GO" id="GO:0005874">
    <property type="term" value="C:microtubule"/>
    <property type="evidence" value="ECO:0007669"/>
    <property type="project" value="UniProtKB-KW"/>
</dbReference>
<feature type="coiled-coil region" evidence="5">
    <location>
        <begin position="406"/>
        <end position="447"/>
    </location>
</feature>
<evidence type="ECO:0000256" key="5">
    <source>
        <dbReference type="SAM" id="Coils"/>
    </source>
</evidence>
<organism evidence="8 9">
    <name type="scientific">Triparma columacea</name>
    <dbReference type="NCBI Taxonomy" id="722753"/>
    <lineage>
        <taxon>Eukaryota</taxon>
        <taxon>Sar</taxon>
        <taxon>Stramenopiles</taxon>
        <taxon>Ochrophyta</taxon>
        <taxon>Bolidophyceae</taxon>
        <taxon>Parmales</taxon>
        <taxon>Triparmaceae</taxon>
        <taxon>Triparma</taxon>
    </lineage>
</organism>
<evidence type="ECO:0000313" key="8">
    <source>
        <dbReference type="EMBL" id="GMI42149.1"/>
    </source>
</evidence>
<feature type="compositionally biased region" description="Basic and acidic residues" evidence="6">
    <location>
        <begin position="652"/>
        <end position="677"/>
    </location>
</feature>
<dbReference type="Proteomes" id="UP001165065">
    <property type="component" value="Unassembled WGS sequence"/>
</dbReference>
<keyword evidence="1" id="KW-0493">Microtubule</keyword>
<evidence type="ECO:0000256" key="1">
    <source>
        <dbReference type="ARBA" id="ARBA00022701"/>
    </source>
</evidence>
<dbReference type="InterPro" id="IPR036961">
    <property type="entry name" value="Kinesin_motor_dom_sf"/>
</dbReference>